<feature type="domain" description="AMP-binding enzyme C-terminal" evidence="5">
    <location>
        <begin position="443"/>
        <end position="522"/>
    </location>
</feature>
<dbReference type="InterPro" id="IPR025110">
    <property type="entry name" value="AMP-bd_C"/>
</dbReference>
<dbReference type="VEuPathDB" id="FungiDB:PHYBLDRAFT_177585"/>
<protein>
    <submittedName>
        <fullName evidence="6">Uncharacterized protein</fullName>
    </submittedName>
</protein>
<feature type="transmembrane region" description="Helical" evidence="3">
    <location>
        <begin position="233"/>
        <end position="255"/>
    </location>
</feature>
<dbReference type="Gene3D" id="3.40.50.12780">
    <property type="entry name" value="N-terminal domain of ligase-like"/>
    <property type="match status" value="1"/>
</dbReference>
<evidence type="ECO:0000259" key="4">
    <source>
        <dbReference type="Pfam" id="PF00501"/>
    </source>
</evidence>
<accession>A0A162U8Z6</accession>
<keyword evidence="3" id="KW-0812">Transmembrane</keyword>
<proteinExistence type="inferred from homology"/>
<evidence type="ECO:0000313" key="7">
    <source>
        <dbReference type="Proteomes" id="UP000077315"/>
    </source>
</evidence>
<dbReference type="AlphaFoldDB" id="A0A162U8Z6"/>
<dbReference type="SUPFAM" id="SSF56801">
    <property type="entry name" value="Acetyl-CoA synthetase-like"/>
    <property type="match status" value="1"/>
</dbReference>
<dbReference type="CDD" id="cd05911">
    <property type="entry name" value="Firefly_Luc_like"/>
    <property type="match status" value="1"/>
</dbReference>
<dbReference type="InParanoid" id="A0A162U8Z6"/>
<organism evidence="6 7">
    <name type="scientific">Phycomyces blakesleeanus (strain ATCC 8743b / DSM 1359 / FGSC 10004 / NBRC 33097 / NRRL 1555)</name>
    <dbReference type="NCBI Taxonomy" id="763407"/>
    <lineage>
        <taxon>Eukaryota</taxon>
        <taxon>Fungi</taxon>
        <taxon>Fungi incertae sedis</taxon>
        <taxon>Mucoromycota</taxon>
        <taxon>Mucoromycotina</taxon>
        <taxon>Mucoromycetes</taxon>
        <taxon>Mucorales</taxon>
        <taxon>Phycomycetaceae</taxon>
        <taxon>Phycomyces</taxon>
    </lineage>
</organism>
<dbReference type="PROSITE" id="PS00455">
    <property type="entry name" value="AMP_BINDING"/>
    <property type="match status" value="1"/>
</dbReference>
<evidence type="ECO:0000256" key="3">
    <source>
        <dbReference type="SAM" id="Phobius"/>
    </source>
</evidence>
<dbReference type="PANTHER" id="PTHR24096:SF149">
    <property type="entry name" value="AMP-BINDING DOMAIN-CONTAINING PROTEIN-RELATED"/>
    <property type="match status" value="1"/>
</dbReference>
<keyword evidence="2" id="KW-0436">Ligase</keyword>
<keyword evidence="3" id="KW-1133">Transmembrane helix</keyword>
<evidence type="ECO:0000259" key="5">
    <source>
        <dbReference type="Pfam" id="PF13193"/>
    </source>
</evidence>
<comment type="similarity">
    <text evidence="1">Belongs to the ATP-dependent AMP-binding enzyme family.</text>
</comment>
<feature type="domain" description="AMP-dependent synthetase/ligase" evidence="4">
    <location>
        <begin position="32"/>
        <end position="392"/>
    </location>
</feature>
<dbReference type="FunFam" id="3.40.50.12780:FF:000003">
    <property type="entry name" value="Long-chain-fatty-acid--CoA ligase FadD"/>
    <property type="match status" value="1"/>
</dbReference>
<dbReference type="InterPro" id="IPR020845">
    <property type="entry name" value="AMP-binding_CS"/>
</dbReference>
<dbReference type="Pfam" id="PF13193">
    <property type="entry name" value="AMP-binding_C"/>
    <property type="match status" value="1"/>
</dbReference>
<dbReference type="PANTHER" id="PTHR24096">
    <property type="entry name" value="LONG-CHAIN-FATTY-ACID--COA LIGASE"/>
    <property type="match status" value="1"/>
</dbReference>
<dbReference type="RefSeq" id="XP_018291383.1">
    <property type="nucleotide sequence ID" value="XM_018437903.1"/>
</dbReference>
<evidence type="ECO:0000313" key="6">
    <source>
        <dbReference type="EMBL" id="OAD73343.1"/>
    </source>
</evidence>
<dbReference type="EMBL" id="KV440981">
    <property type="protein sequence ID" value="OAD73343.1"/>
    <property type="molecule type" value="Genomic_DNA"/>
</dbReference>
<sequence>MPINSRLPPIKVPKTGLVQYLFEGRKFNTPQNKILSIDVATKKTLTLHQIKRDVLRFAAGLQDDCDFKKDDVILIYAPNQYDYAIPLLGAIAAGGAASPANPNYNTGELVYQLEMTKAKILVAHSENIKTALEAAKVVGLPANRIFVFGDDTINGVLPYSALLGDRLAIPVDYTEKEAAESVAILCFSSGTSGKSKGVMTTHTNITSNMEQYYASEREEINPSIDRALGILPFFHIFGLTVVLFSCFSLGIPLFVMPRFDLIAFCETVQNENITMACLVPPIILLLAKHQIIDQYDLSTLRLIISGAAPLSAELSQAATARLKTTVVKQGYGLTETSPVSILERTSKAIAGSTGKIVSNMVAKIVDEDGKEVGPTERGELWLKGPNVMKGYLNNPEATADCIDSEGYFHTGDVVEMDSEGNVYIVDRIKELIKYKGFQVPPAELEAYLLTSPIVMDCAVIGVYDDEQATEIPRAYVVLKEGTAPSVETENIIMKHVADKVVAYKQLRSIVFIAEIPKSASGKILRRVLRDLANEEKKTFIKAKL</sequence>
<dbReference type="InterPro" id="IPR042099">
    <property type="entry name" value="ANL_N_sf"/>
</dbReference>
<dbReference type="InterPro" id="IPR045851">
    <property type="entry name" value="AMP-bd_C_sf"/>
</dbReference>
<dbReference type="Pfam" id="PF00501">
    <property type="entry name" value="AMP-binding"/>
    <property type="match status" value="1"/>
</dbReference>
<name>A0A162U8Z6_PHYB8</name>
<gene>
    <name evidence="6" type="ORF">PHYBLDRAFT_177585</name>
</gene>
<dbReference type="InterPro" id="IPR000873">
    <property type="entry name" value="AMP-dep_synth/lig_dom"/>
</dbReference>
<dbReference type="GeneID" id="28998809"/>
<dbReference type="OrthoDB" id="1898221at2759"/>
<keyword evidence="7" id="KW-1185">Reference proteome</keyword>
<dbReference type="Proteomes" id="UP000077315">
    <property type="component" value="Unassembled WGS sequence"/>
</dbReference>
<dbReference type="STRING" id="763407.A0A162U8Z6"/>
<dbReference type="GO" id="GO:0016405">
    <property type="term" value="F:CoA-ligase activity"/>
    <property type="evidence" value="ECO:0007669"/>
    <property type="project" value="TreeGrafter"/>
</dbReference>
<reference evidence="7" key="1">
    <citation type="submission" date="2015-06" db="EMBL/GenBank/DDBJ databases">
        <title>Expansion of signal transduction pathways in fungi by whole-genome duplication.</title>
        <authorList>
            <consortium name="DOE Joint Genome Institute"/>
            <person name="Corrochano L.M."/>
            <person name="Kuo A."/>
            <person name="Marcet-Houben M."/>
            <person name="Polaino S."/>
            <person name="Salamov A."/>
            <person name="Villalobos J.M."/>
            <person name="Alvarez M.I."/>
            <person name="Avalos J."/>
            <person name="Benito E.P."/>
            <person name="Benoit I."/>
            <person name="Burger G."/>
            <person name="Camino L.P."/>
            <person name="Canovas D."/>
            <person name="Cerda-Olmedo E."/>
            <person name="Cheng J.-F."/>
            <person name="Dominguez A."/>
            <person name="Elias M."/>
            <person name="Eslava A.P."/>
            <person name="Glaser F."/>
            <person name="Grimwood J."/>
            <person name="Gutierrez G."/>
            <person name="Heitman J."/>
            <person name="Henrissat B."/>
            <person name="Iturriaga E.A."/>
            <person name="Lang B.F."/>
            <person name="Lavin J.L."/>
            <person name="Lee S."/>
            <person name="Li W."/>
            <person name="Lindquist E."/>
            <person name="Lopez-Garcia S."/>
            <person name="Luque E.M."/>
            <person name="Marcos A.T."/>
            <person name="Martin J."/>
            <person name="McCluskey K."/>
            <person name="Medina H.R."/>
            <person name="Miralles-Duran A."/>
            <person name="Miyazaki A."/>
            <person name="Munoz-Torres E."/>
            <person name="Oguiza J.A."/>
            <person name="Ohm R."/>
            <person name="Olmedo M."/>
            <person name="Orejas M."/>
            <person name="Ortiz-Castellanos L."/>
            <person name="Pisabarro A.G."/>
            <person name="Rodriguez-Romero J."/>
            <person name="Ruiz-Herrera J."/>
            <person name="Ruiz-Vazquez R."/>
            <person name="Sanz C."/>
            <person name="Schackwitz W."/>
            <person name="Schmutz J."/>
            <person name="Shahriari M."/>
            <person name="Shelest E."/>
            <person name="Silva-Franco F."/>
            <person name="Soanes D."/>
            <person name="Syed K."/>
            <person name="Tagua V.G."/>
            <person name="Talbot N.J."/>
            <person name="Thon M."/>
            <person name="De vries R.P."/>
            <person name="Wiebenga A."/>
            <person name="Yadav J.S."/>
            <person name="Braun E.L."/>
            <person name="Baker S."/>
            <person name="Garre V."/>
            <person name="Horwitz B."/>
            <person name="Torres-Martinez S."/>
            <person name="Idnurm A."/>
            <person name="Herrera-Estrella A."/>
            <person name="Gabaldon T."/>
            <person name="Grigoriev I.V."/>
        </authorList>
    </citation>
    <scope>NUCLEOTIDE SEQUENCE [LARGE SCALE GENOMIC DNA]</scope>
    <source>
        <strain evidence="7">NRRL 1555(-)</strain>
    </source>
</reference>
<dbReference type="Gene3D" id="3.30.300.30">
    <property type="match status" value="1"/>
</dbReference>
<keyword evidence="3" id="KW-0472">Membrane</keyword>
<evidence type="ECO:0000256" key="1">
    <source>
        <dbReference type="ARBA" id="ARBA00006432"/>
    </source>
</evidence>
<evidence type="ECO:0000256" key="2">
    <source>
        <dbReference type="ARBA" id="ARBA00022598"/>
    </source>
</evidence>